<dbReference type="AlphaFoldDB" id="A0A7X0EEG9"/>
<dbReference type="InterPro" id="IPR019887">
    <property type="entry name" value="Tscrpt_reg_AsnC/Lrp_C"/>
</dbReference>
<dbReference type="EMBL" id="JACIIZ010000014">
    <property type="protein sequence ID" value="MBB6253858.1"/>
    <property type="molecule type" value="Genomic_DNA"/>
</dbReference>
<feature type="domain" description="HTH asnC-type" evidence="5">
    <location>
        <begin position="9"/>
        <end position="70"/>
    </location>
</feature>
<keyword evidence="4" id="KW-0804">Transcription</keyword>
<dbReference type="InterPro" id="IPR019888">
    <property type="entry name" value="Tscrpt_reg_AsnC-like"/>
</dbReference>
<comment type="caution">
    <text evidence="6">The sequence shown here is derived from an EMBL/GenBank/DDBJ whole genome shotgun (WGS) entry which is preliminary data.</text>
</comment>
<dbReference type="InterPro" id="IPR019885">
    <property type="entry name" value="Tscrpt_reg_HTH_AsnC-type_CS"/>
</dbReference>
<dbReference type="InterPro" id="IPR011008">
    <property type="entry name" value="Dimeric_a/b-barrel"/>
</dbReference>
<protein>
    <submittedName>
        <fullName evidence="6">Lrp/AsnC family leucine-responsive transcriptional regulator</fullName>
    </submittedName>
</protein>
<dbReference type="RefSeq" id="WP_184805290.1">
    <property type="nucleotide sequence ID" value="NZ_JACIIZ010000014.1"/>
</dbReference>
<evidence type="ECO:0000313" key="6">
    <source>
        <dbReference type="EMBL" id="MBB6253858.1"/>
    </source>
</evidence>
<evidence type="ECO:0000256" key="3">
    <source>
        <dbReference type="ARBA" id="ARBA00023159"/>
    </source>
</evidence>
<dbReference type="Pfam" id="PF13412">
    <property type="entry name" value="HTH_24"/>
    <property type="match status" value="1"/>
</dbReference>
<dbReference type="GO" id="GO:0043565">
    <property type="term" value="F:sequence-specific DNA binding"/>
    <property type="evidence" value="ECO:0007669"/>
    <property type="project" value="InterPro"/>
</dbReference>
<dbReference type="PANTHER" id="PTHR30154:SF0">
    <property type="entry name" value="LEUCINE-RESPONSIVE REGULATORY PROTEIN"/>
    <property type="match status" value="1"/>
</dbReference>
<keyword evidence="3" id="KW-0010">Activator</keyword>
<gene>
    <name evidence="6" type="ORF">FHS74_004434</name>
</gene>
<dbReference type="GO" id="GO:0006524">
    <property type="term" value="P:alanine catabolic process"/>
    <property type="evidence" value="ECO:0007669"/>
    <property type="project" value="TreeGrafter"/>
</dbReference>
<dbReference type="PROSITE" id="PS00519">
    <property type="entry name" value="HTH_ASNC_1"/>
    <property type="match status" value="1"/>
</dbReference>
<accession>A0A7X0EEG9</accession>
<evidence type="ECO:0000256" key="2">
    <source>
        <dbReference type="ARBA" id="ARBA00023125"/>
    </source>
</evidence>
<dbReference type="FunFam" id="1.10.10.10:FF:000015">
    <property type="entry name" value="Leucine-responsive transcriptional regulator Lrp"/>
    <property type="match status" value="1"/>
</dbReference>
<evidence type="ECO:0000256" key="4">
    <source>
        <dbReference type="ARBA" id="ARBA00023163"/>
    </source>
</evidence>
<dbReference type="Proteomes" id="UP000539175">
    <property type="component" value="Unassembled WGS sequence"/>
</dbReference>
<dbReference type="SMART" id="SM00344">
    <property type="entry name" value="HTH_ASNC"/>
    <property type="match status" value="1"/>
</dbReference>
<evidence type="ECO:0000259" key="5">
    <source>
        <dbReference type="PROSITE" id="PS50956"/>
    </source>
</evidence>
<evidence type="ECO:0000256" key="1">
    <source>
        <dbReference type="ARBA" id="ARBA00023015"/>
    </source>
</evidence>
<dbReference type="GO" id="GO:0043201">
    <property type="term" value="P:response to L-leucine"/>
    <property type="evidence" value="ECO:0007669"/>
    <property type="project" value="TreeGrafter"/>
</dbReference>
<sequence>MTRQTADQLDRIDLNILRILQEDGRLSNVELSRRVNLSPTPCLERVRRLERDGYIQGYAARLDPERLGRSLMAFIEVRLDRTSPDVFQLFADAVARMDEIQECHMVAGGFDYLIKVRVADMAAYRAFLGDKLSSIQGVAQTHTYMVMEEVKSTAAIPVPVR</sequence>
<dbReference type="InterPro" id="IPR036390">
    <property type="entry name" value="WH_DNA-bd_sf"/>
</dbReference>
<dbReference type="SUPFAM" id="SSF46785">
    <property type="entry name" value="Winged helix' DNA-binding domain"/>
    <property type="match status" value="1"/>
</dbReference>
<keyword evidence="2" id="KW-0238">DNA-binding</keyword>
<dbReference type="Pfam" id="PF01037">
    <property type="entry name" value="AsnC_trans_reg"/>
    <property type="match status" value="1"/>
</dbReference>
<dbReference type="Gene3D" id="1.10.10.10">
    <property type="entry name" value="Winged helix-like DNA-binding domain superfamily/Winged helix DNA-binding domain"/>
    <property type="match status" value="1"/>
</dbReference>
<name>A0A7X0EEG9_9PROT</name>
<dbReference type="PANTHER" id="PTHR30154">
    <property type="entry name" value="LEUCINE-RESPONSIVE REGULATORY PROTEIN"/>
    <property type="match status" value="1"/>
</dbReference>
<reference evidence="6 7" key="1">
    <citation type="submission" date="2020-08" db="EMBL/GenBank/DDBJ databases">
        <title>Genomic Encyclopedia of Type Strains, Phase IV (KMG-IV): sequencing the most valuable type-strain genomes for metagenomic binning, comparative biology and taxonomic classification.</title>
        <authorList>
            <person name="Goeker M."/>
        </authorList>
    </citation>
    <scope>NUCLEOTIDE SEQUENCE [LARGE SCALE GENOMIC DNA]</scope>
    <source>
        <strain evidence="6 7">DSM 22198</strain>
    </source>
</reference>
<dbReference type="SUPFAM" id="SSF54909">
    <property type="entry name" value="Dimeric alpha+beta barrel"/>
    <property type="match status" value="1"/>
</dbReference>
<organism evidence="6 7">
    <name type="scientific">Nitrospirillum iridis</name>
    <dbReference type="NCBI Taxonomy" id="765888"/>
    <lineage>
        <taxon>Bacteria</taxon>
        <taxon>Pseudomonadati</taxon>
        <taxon>Pseudomonadota</taxon>
        <taxon>Alphaproteobacteria</taxon>
        <taxon>Rhodospirillales</taxon>
        <taxon>Azospirillaceae</taxon>
        <taxon>Nitrospirillum</taxon>
    </lineage>
</organism>
<evidence type="ECO:0000313" key="7">
    <source>
        <dbReference type="Proteomes" id="UP000539175"/>
    </source>
</evidence>
<keyword evidence="7" id="KW-1185">Reference proteome</keyword>
<dbReference type="InterPro" id="IPR011991">
    <property type="entry name" value="ArsR-like_HTH"/>
</dbReference>
<proteinExistence type="predicted"/>
<dbReference type="Gene3D" id="3.30.70.920">
    <property type="match status" value="1"/>
</dbReference>
<dbReference type="CDD" id="cd00090">
    <property type="entry name" value="HTH_ARSR"/>
    <property type="match status" value="1"/>
</dbReference>
<dbReference type="InterPro" id="IPR000485">
    <property type="entry name" value="AsnC-type_HTH_dom"/>
</dbReference>
<dbReference type="PROSITE" id="PS50956">
    <property type="entry name" value="HTH_ASNC_2"/>
    <property type="match status" value="1"/>
</dbReference>
<dbReference type="InterPro" id="IPR036388">
    <property type="entry name" value="WH-like_DNA-bd_sf"/>
</dbReference>
<keyword evidence="1" id="KW-0805">Transcription regulation</keyword>
<dbReference type="PRINTS" id="PR00033">
    <property type="entry name" value="HTHASNC"/>
</dbReference>
<dbReference type="GO" id="GO:0006355">
    <property type="term" value="P:regulation of DNA-templated transcription"/>
    <property type="evidence" value="ECO:0007669"/>
    <property type="project" value="UniProtKB-ARBA"/>
</dbReference>
<dbReference type="GO" id="GO:0005829">
    <property type="term" value="C:cytosol"/>
    <property type="evidence" value="ECO:0007669"/>
    <property type="project" value="TreeGrafter"/>
</dbReference>